<proteinExistence type="predicted"/>
<protein>
    <submittedName>
        <fullName evidence="1">Uncharacterized protein</fullName>
    </submittedName>
</protein>
<dbReference type="AlphaFoldDB" id="A0A8H4KLX4"/>
<reference evidence="1" key="1">
    <citation type="submission" date="2020-01" db="EMBL/GenBank/DDBJ databases">
        <title>Identification and distribution of gene clusters putatively required for synthesis of sphingolipid metabolism inhibitors in phylogenetically diverse species of the filamentous fungus Fusarium.</title>
        <authorList>
            <person name="Kim H.-S."/>
            <person name="Busman M."/>
            <person name="Brown D.W."/>
            <person name="Divon H."/>
            <person name="Uhlig S."/>
            <person name="Proctor R.H."/>
        </authorList>
    </citation>
    <scope>NUCLEOTIDE SEQUENCE</scope>
    <source>
        <strain evidence="1">NRRL 53441</strain>
    </source>
</reference>
<dbReference type="EMBL" id="JAADJG010000212">
    <property type="protein sequence ID" value="KAF4451719.1"/>
    <property type="molecule type" value="Genomic_DNA"/>
</dbReference>
<comment type="caution">
    <text evidence="1">The sequence shown here is derived from an EMBL/GenBank/DDBJ whole genome shotgun (WGS) entry which is preliminary data.</text>
</comment>
<keyword evidence="2" id="KW-1185">Reference proteome</keyword>
<evidence type="ECO:0000313" key="2">
    <source>
        <dbReference type="Proteomes" id="UP000605986"/>
    </source>
</evidence>
<sequence>MSNTTVTEEGKEALRASLQRHQTFQQDAQNVLAWTANLRGLVATLQNLIRAVGGQTHLGVDMLRFSAIISNQAGRMETILQQMRVTFTSINTYRTLVLLHNLLRVPVGEEIPNLEETWPVLGLVNTFDNLTSELNTLWLGSMAYEQQVEQYSQLARS</sequence>
<gene>
    <name evidence="1" type="ORF">F53441_5398</name>
</gene>
<accession>A0A8H4KLX4</accession>
<dbReference type="Proteomes" id="UP000605986">
    <property type="component" value="Unassembled WGS sequence"/>
</dbReference>
<evidence type="ECO:0000313" key="1">
    <source>
        <dbReference type="EMBL" id="KAF4451719.1"/>
    </source>
</evidence>
<name>A0A8H4KLX4_9HYPO</name>
<organism evidence="1 2">
    <name type="scientific">Fusarium austroafricanum</name>
    <dbReference type="NCBI Taxonomy" id="2364996"/>
    <lineage>
        <taxon>Eukaryota</taxon>
        <taxon>Fungi</taxon>
        <taxon>Dikarya</taxon>
        <taxon>Ascomycota</taxon>
        <taxon>Pezizomycotina</taxon>
        <taxon>Sordariomycetes</taxon>
        <taxon>Hypocreomycetidae</taxon>
        <taxon>Hypocreales</taxon>
        <taxon>Nectriaceae</taxon>
        <taxon>Fusarium</taxon>
        <taxon>Fusarium concolor species complex</taxon>
    </lineage>
</organism>